<accession>A0A7J8AM93</accession>
<gene>
    <name evidence="1" type="ORF">mMyoMyo1_008117</name>
</gene>
<reference evidence="1 2" key="1">
    <citation type="journal article" date="2020" name="Nature">
        <title>Six reference-quality genomes reveal evolution of bat adaptations.</title>
        <authorList>
            <person name="Jebb D."/>
            <person name="Huang Z."/>
            <person name="Pippel M."/>
            <person name="Hughes G.M."/>
            <person name="Lavrichenko K."/>
            <person name="Devanna P."/>
            <person name="Winkler S."/>
            <person name="Jermiin L.S."/>
            <person name="Skirmuntt E.C."/>
            <person name="Katzourakis A."/>
            <person name="Burkitt-Gray L."/>
            <person name="Ray D.A."/>
            <person name="Sullivan K.A.M."/>
            <person name="Roscito J.G."/>
            <person name="Kirilenko B.M."/>
            <person name="Davalos L.M."/>
            <person name="Corthals A.P."/>
            <person name="Power M.L."/>
            <person name="Jones G."/>
            <person name="Ransome R.D."/>
            <person name="Dechmann D.K.N."/>
            <person name="Locatelli A.G."/>
            <person name="Puechmaille S.J."/>
            <person name="Fedrigo O."/>
            <person name="Jarvis E.D."/>
            <person name="Hiller M."/>
            <person name="Vernes S.C."/>
            <person name="Myers E.W."/>
            <person name="Teeling E.C."/>
        </authorList>
    </citation>
    <scope>NUCLEOTIDE SEQUENCE [LARGE SCALE GENOMIC DNA]</scope>
    <source>
        <strain evidence="1">MMyoMyo1</strain>
        <tissue evidence="1">Flight muscle</tissue>
    </source>
</reference>
<name>A0A7J8AM93_MYOMY</name>
<dbReference type="EMBL" id="JABWUV010000001">
    <property type="protein sequence ID" value="KAF6387653.1"/>
    <property type="molecule type" value="Genomic_DNA"/>
</dbReference>
<proteinExistence type="predicted"/>
<protein>
    <submittedName>
        <fullName evidence="1">Uncharacterized protein</fullName>
    </submittedName>
</protein>
<keyword evidence="2" id="KW-1185">Reference proteome</keyword>
<evidence type="ECO:0000313" key="2">
    <source>
        <dbReference type="Proteomes" id="UP000527355"/>
    </source>
</evidence>
<evidence type="ECO:0000313" key="1">
    <source>
        <dbReference type="EMBL" id="KAF6387653.1"/>
    </source>
</evidence>
<comment type="caution">
    <text evidence="1">The sequence shown here is derived from an EMBL/GenBank/DDBJ whole genome shotgun (WGS) entry which is preliminary data.</text>
</comment>
<sequence length="146" mass="16468">MDLVSRYFFGNQVVLIFSVRKEDAAKTVVGKLRLLSHMRLFGPLSVALPQNTTCGRARTVRLKLRGPGAEVGVRPGRVYFEEVALEEVGVRSLRSTPQTEDVFSKGQFRSTLIKLITIGTYLYSLSLKNLALKRNFNRCTVGIWLY</sequence>
<organism evidence="1 2">
    <name type="scientific">Myotis myotis</name>
    <name type="common">Greater mouse-eared bat</name>
    <name type="synonym">Vespertilio myotis</name>
    <dbReference type="NCBI Taxonomy" id="51298"/>
    <lineage>
        <taxon>Eukaryota</taxon>
        <taxon>Metazoa</taxon>
        <taxon>Chordata</taxon>
        <taxon>Craniata</taxon>
        <taxon>Vertebrata</taxon>
        <taxon>Euteleostomi</taxon>
        <taxon>Mammalia</taxon>
        <taxon>Eutheria</taxon>
        <taxon>Laurasiatheria</taxon>
        <taxon>Chiroptera</taxon>
        <taxon>Yangochiroptera</taxon>
        <taxon>Vespertilionidae</taxon>
        <taxon>Myotis</taxon>
    </lineage>
</organism>
<dbReference type="Proteomes" id="UP000527355">
    <property type="component" value="Unassembled WGS sequence"/>
</dbReference>
<dbReference type="AlphaFoldDB" id="A0A7J8AM93"/>